<keyword evidence="7 12" id="KW-0808">Transferase</keyword>
<sequence length="400" mass="42999">MNSRDIAMDEHRAAQLRKHLADQLEEGGHLRSPEWRSAVETVPRHEFARTFFRRSDSPKGTLWTPVIPGQDDVNEWLEEVYTDQTLVTQLDGHLYPDDVDGPVRGDPTSSSTLPSLVVRMLEDLDPQDGDRVLLVGVGAGLTLCLLSERLGSRQVSGVEFDEGATIRARAALTAAGYEPTLINGDGLLGHEADAPYDRLIATCSVRTIPAAWLEQVRLGGTILTTVSGWLYGSGLVSLTVGDGGTASGPFLPGTVSFMIARPQAAPPLHNVSSLLDDPAADERPTRYGPEILSDWTPQFVAQLAVPGAQYLGMSRDGGPMLDHLIDLGQKSFATLVPDGDGGFHVRQGGPARLWDAVEEAIDTWKQAGSPPQTAFGLTVTSDDQRVWLGAPDGPSWSLPA</sequence>
<evidence type="ECO:0000256" key="9">
    <source>
        <dbReference type="ARBA" id="ARBA00030757"/>
    </source>
</evidence>
<accession>A0A7W8EYZ8</accession>
<comment type="subcellular location">
    <subcellularLocation>
        <location evidence="1">Cytoplasm</location>
    </subcellularLocation>
</comment>
<evidence type="ECO:0000256" key="2">
    <source>
        <dbReference type="ARBA" id="ARBA00005369"/>
    </source>
</evidence>
<name>A0A7W8EYZ8_STREU</name>
<dbReference type="PANTHER" id="PTHR11579:SF0">
    <property type="entry name" value="PROTEIN-L-ISOASPARTATE(D-ASPARTATE) O-METHYLTRANSFERASE"/>
    <property type="match status" value="1"/>
</dbReference>
<dbReference type="GO" id="GO:0004719">
    <property type="term" value="F:protein-L-isoaspartate (D-aspartate) O-methyltransferase activity"/>
    <property type="evidence" value="ECO:0007669"/>
    <property type="project" value="UniProtKB-EC"/>
</dbReference>
<dbReference type="Proteomes" id="UP000528608">
    <property type="component" value="Unassembled WGS sequence"/>
</dbReference>
<keyword evidence="8" id="KW-0949">S-adenosyl-L-methionine</keyword>
<evidence type="ECO:0000313" key="13">
    <source>
        <dbReference type="Proteomes" id="UP000528608"/>
    </source>
</evidence>
<dbReference type="GO" id="GO:0005737">
    <property type="term" value="C:cytoplasm"/>
    <property type="evidence" value="ECO:0007669"/>
    <property type="project" value="UniProtKB-SubCell"/>
</dbReference>
<dbReference type="Gene3D" id="3.40.50.150">
    <property type="entry name" value="Vaccinia Virus protein VP39"/>
    <property type="match status" value="1"/>
</dbReference>
<dbReference type="NCBIfam" id="TIGR04188">
    <property type="entry name" value="methyltr_grsp"/>
    <property type="match status" value="1"/>
</dbReference>
<protein>
    <recommendedName>
        <fullName evidence="4">Protein-L-isoaspartate O-methyltransferase</fullName>
        <ecNumber evidence="3">2.1.1.77</ecNumber>
    </recommendedName>
    <alternativeName>
        <fullName evidence="11">L-isoaspartyl protein carboxyl methyltransferase</fullName>
    </alternativeName>
    <alternativeName>
        <fullName evidence="9">Protein L-isoaspartyl methyltransferase</fullName>
    </alternativeName>
    <alternativeName>
        <fullName evidence="10">Protein-beta-aspartate methyltransferase</fullName>
    </alternativeName>
</protein>
<evidence type="ECO:0000256" key="3">
    <source>
        <dbReference type="ARBA" id="ARBA00011890"/>
    </source>
</evidence>
<evidence type="ECO:0000256" key="1">
    <source>
        <dbReference type="ARBA" id="ARBA00004496"/>
    </source>
</evidence>
<evidence type="ECO:0000256" key="7">
    <source>
        <dbReference type="ARBA" id="ARBA00022679"/>
    </source>
</evidence>
<evidence type="ECO:0000256" key="4">
    <source>
        <dbReference type="ARBA" id="ARBA00013346"/>
    </source>
</evidence>
<evidence type="ECO:0000256" key="8">
    <source>
        <dbReference type="ARBA" id="ARBA00022691"/>
    </source>
</evidence>
<dbReference type="Pfam" id="PF01135">
    <property type="entry name" value="PCMT"/>
    <property type="match status" value="1"/>
</dbReference>
<dbReference type="EC" id="2.1.1.77" evidence="3"/>
<organism evidence="12 13">
    <name type="scientific">Streptomyces eurocidicus</name>
    <name type="common">Streptoverticillium eurocidicus</name>
    <dbReference type="NCBI Taxonomy" id="66423"/>
    <lineage>
        <taxon>Bacteria</taxon>
        <taxon>Bacillati</taxon>
        <taxon>Actinomycetota</taxon>
        <taxon>Actinomycetes</taxon>
        <taxon>Kitasatosporales</taxon>
        <taxon>Streptomycetaceae</taxon>
        <taxon>Streptomyces</taxon>
    </lineage>
</organism>
<dbReference type="RefSeq" id="WP_228773108.1">
    <property type="nucleotide sequence ID" value="NZ_JACHJF010000001.1"/>
</dbReference>
<dbReference type="InterPro" id="IPR000682">
    <property type="entry name" value="PCMT"/>
</dbReference>
<keyword evidence="5" id="KW-0963">Cytoplasm</keyword>
<evidence type="ECO:0000256" key="10">
    <source>
        <dbReference type="ARBA" id="ARBA00031323"/>
    </source>
</evidence>
<dbReference type="PANTHER" id="PTHR11579">
    <property type="entry name" value="PROTEIN-L-ISOASPARTATE O-METHYLTRANSFERASE"/>
    <property type="match status" value="1"/>
</dbReference>
<proteinExistence type="inferred from homology"/>
<gene>
    <name evidence="12" type="ORF">FHS36_000476</name>
</gene>
<evidence type="ECO:0000313" key="12">
    <source>
        <dbReference type="EMBL" id="MBB5117078.1"/>
    </source>
</evidence>
<evidence type="ECO:0000256" key="6">
    <source>
        <dbReference type="ARBA" id="ARBA00022603"/>
    </source>
</evidence>
<dbReference type="AlphaFoldDB" id="A0A7W8EYZ8"/>
<dbReference type="CDD" id="cd02440">
    <property type="entry name" value="AdoMet_MTases"/>
    <property type="match status" value="1"/>
</dbReference>
<keyword evidence="6 12" id="KW-0489">Methyltransferase</keyword>
<comment type="similarity">
    <text evidence="2">Belongs to the methyltransferase superfamily. L-isoaspartyl/D-aspartyl protein methyltransferase family.</text>
</comment>
<dbReference type="EMBL" id="JACHJF010000001">
    <property type="protein sequence ID" value="MBB5117078.1"/>
    <property type="molecule type" value="Genomic_DNA"/>
</dbReference>
<dbReference type="SUPFAM" id="SSF53335">
    <property type="entry name" value="S-adenosyl-L-methionine-dependent methyltransferases"/>
    <property type="match status" value="1"/>
</dbReference>
<evidence type="ECO:0000256" key="11">
    <source>
        <dbReference type="ARBA" id="ARBA00031350"/>
    </source>
</evidence>
<dbReference type="InterPro" id="IPR026448">
    <property type="entry name" value="Methyltr_grasp"/>
</dbReference>
<reference evidence="12 13" key="1">
    <citation type="submission" date="2020-08" db="EMBL/GenBank/DDBJ databases">
        <title>Genomic Encyclopedia of Type Strains, Phase III (KMG-III): the genomes of soil and plant-associated and newly described type strains.</title>
        <authorList>
            <person name="Whitman W."/>
        </authorList>
    </citation>
    <scope>NUCLEOTIDE SEQUENCE [LARGE SCALE GENOMIC DNA]</scope>
    <source>
        <strain evidence="12 13">CECT 3259</strain>
    </source>
</reference>
<evidence type="ECO:0000256" key="5">
    <source>
        <dbReference type="ARBA" id="ARBA00022490"/>
    </source>
</evidence>
<dbReference type="GO" id="GO:0032259">
    <property type="term" value="P:methylation"/>
    <property type="evidence" value="ECO:0007669"/>
    <property type="project" value="UniProtKB-KW"/>
</dbReference>
<dbReference type="InterPro" id="IPR029063">
    <property type="entry name" value="SAM-dependent_MTases_sf"/>
</dbReference>
<comment type="caution">
    <text evidence="12">The sequence shown here is derived from an EMBL/GenBank/DDBJ whole genome shotgun (WGS) entry which is preliminary data.</text>
</comment>